<evidence type="ECO:0000313" key="4">
    <source>
        <dbReference type="Proteomes" id="UP001642409"/>
    </source>
</evidence>
<protein>
    <submittedName>
        <fullName evidence="2">Hypothetical_protein</fullName>
    </submittedName>
</protein>
<reference evidence="2 4" key="2">
    <citation type="submission" date="2024-07" db="EMBL/GenBank/DDBJ databases">
        <authorList>
            <person name="Akdeniz Z."/>
        </authorList>
    </citation>
    <scope>NUCLEOTIDE SEQUENCE [LARGE SCALE GENOMIC DNA]</scope>
</reference>
<dbReference type="EMBL" id="CATOUU010000005">
    <property type="protein sequence ID" value="CAI9912846.1"/>
    <property type="molecule type" value="Genomic_DNA"/>
</dbReference>
<comment type="caution">
    <text evidence="1">The sequence shown here is derived from an EMBL/GenBank/DDBJ whole genome shotgun (WGS) entry which is preliminary data.</text>
</comment>
<dbReference type="EMBL" id="CAXDID020000700">
    <property type="protein sequence ID" value="CAL6111060.1"/>
    <property type="molecule type" value="Genomic_DNA"/>
</dbReference>
<evidence type="ECO:0000313" key="1">
    <source>
        <dbReference type="EMBL" id="CAI9912846.1"/>
    </source>
</evidence>
<sequence length="156" mass="18289">MSNLEELRKQIRARASSDFCAFTNSRCNQEVIDKFISLSITYENKPVYLFKENQANFMNETGANSLTAIQYLEKHFDLKDALKSYFDDKLNHKLIIKTQIAVQNDSIEQIKQTLQRRNIPFSEITTKLNEFQVLVEIRVPEYSYDAVINEIKQNLK</sequence>
<dbReference type="AlphaFoldDB" id="A0AA86N4X0"/>
<evidence type="ECO:0000313" key="2">
    <source>
        <dbReference type="EMBL" id="CAL6045453.1"/>
    </source>
</evidence>
<accession>A0AA86N4X0</accession>
<keyword evidence="4" id="KW-1185">Reference proteome</keyword>
<dbReference type="EMBL" id="CAXDID020000163">
    <property type="protein sequence ID" value="CAL6045453.1"/>
    <property type="molecule type" value="Genomic_DNA"/>
</dbReference>
<organism evidence="1">
    <name type="scientific">Hexamita inflata</name>
    <dbReference type="NCBI Taxonomy" id="28002"/>
    <lineage>
        <taxon>Eukaryota</taxon>
        <taxon>Metamonada</taxon>
        <taxon>Diplomonadida</taxon>
        <taxon>Hexamitidae</taxon>
        <taxon>Hexamitinae</taxon>
        <taxon>Hexamita</taxon>
    </lineage>
</organism>
<gene>
    <name evidence="2" type="ORF">HINF_LOCUS41047</name>
    <name evidence="1" type="ORF">HINF_LOCUS491</name>
    <name evidence="3" type="ORF">HINF_LOCUS76216</name>
</gene>
<name>A0AA86N4X0_9EUKA</name>
<evidence type="ECO:0000313" key="3">
    <source>
        <dbReference type="EMBL" id="CAL6111060.1"/>
    </source>
</evidence>
<dbReference type="Proteomes" id="UP001642409">
    <property type="component" value="Unassembled WGS sequence"/>
</dbReference>
<proteinExistence type="predicted"/>
<reference evidence="1" key="1">
    <citation type="submission" date="2023-06" db="EMBL/GenBank/DDBJ databases">
        <authorList>
            <person name="Kurt Z."/>
        </authorList>
    </citation>
    <scope>NUCLEOTIDE SEQUENCE</scope>
</reference>